<evidence type="ECO:0000313" key="2">
    <source>
        <dbReference type="Proteomes" id="UP000726777"/>
    </source>
</evidence>
<reference evidence="1" key="1">
    <citation type="submission" date="2020-09" db="EMBL/GenBank/DDBJ databases">
        <title>Genome sequence of Vibrio parahaemolyticus isolates.</title>
        <authorList>
            <person name="Hammerl J.A."/>
            <person name="Strauch E."/>
        </authorList>
    </citation>
    <scope>NUCLEOTIDE SEQUENCE</scope>
    <source>
        <strain evidence="1">17-VB00146</strain>
    </source>
</reference>
<accession>A0A9Q3UG77</accession>
<protein>
    <submittedName>
        <fullName evidence="1">Uncharacterized protein</fullName>
    </submittedName>
</protein>
<proteinExistence type="predicted"/>
<name>A0A9Q3UG77_VIBPH</name>
<gene>
    <name evidence="1" type="ORF">IB292_21240</name>
</gene>
<dbReference type="AlphaFoldDB" id="A0A9Q3UG77"/>
<evidence type="ECO:0000313" key="1">
    <source>
        <dbReference type="EMBL" id="MCC3807547.1"/>
    </source>
</evidence>
<dbReference type="Proteomes" id="UP000726777">
    <property type="component" value="Unassembled WGS sequence"/>
</dbReference>
<organism evidence="1 2">
    <name type="scientific">Vibrio parahaemolyticus</name>
    <dbReference type="NCBI Taxonomy" id="670"/>
    <lineage>
        <taxon>Bacteria</taxon>
        <taxon>Pseudomonadati</taxon>
        <taxon>Pseudomonadota</taxon>
        <taxon>Gammaproteobacteria</taxon>
        <taxon>Vibrionales</taxon>
        <taxon>Vibrionaceae</taxon>
        <taxon>Vibrio</taxon>
    </lineage>
</organism>
<dbReference type="EMBL" id="JACVHL010000027">
    <property type="protein sequence ID" value="MCC3807547.1"/>
    <property type="molecule type" value="Genomic_DNA"/>
</dbReference>
<sequence>MGCNAAETYATPTFHVTYFNAKEKKIEEESIFMKNLAAAKRSASHHAPDDTRYIEIKDLMERELTRYDDGNGWKDTSKEV</sequence>
<comment type="caution">
    <text evidence="1">The sequence shown here is derived from an EMBL/GenBank/DDBJ whole genome shotgun (WGS) entry which is preliminary data.</text>
</comment>